<evidence type="ECO:0000256" key="7">
    <source>
        <dbReference type="ARBA" id="ARBA00022908"/>
    </source>
</evidence>
<dbReference type="HAMAP" id="MF_01808">
    <property type="entry name" value="Recomb_XerC_XerD"/>
    <property type="match status" value="1"/>
</dbReference>
<dbReference type="Pfam" id="PF02899">
    <property type="entry name" value="Phage_int_SAM_1"/>
    <property type="match status" value="1"/>
</dbReference>
<comment type="subunit">
    <text evidence="11">Forms a cyclic heterotetrameric complex composed of two molecules of XerC and two molecules of XerD.</text>
</comment>
<comment type="similarity">
    <text evidence="2 11">Belongs to the 'phage' integrase family. XerD subfamily.</text>
</comment>
<evidence type="ECO:0000256" key="6">
    <source>
        <dbReference type="ARBA" id="ARBA00022829"/>
    </source>
</evidence>
<evidence type="ECO:0000256" key="4">
    <source>
        <dbReference type="ARBA" id="ARBA00022490"/>
    </source>
</evidence>
<dbReference type="PANTHER" id="PTHR30349:SF81">
    <property type="entry name" value="TYROSINE RECOMBINASE XERC"/>
    <property type="match status" value="1"/>
</dbReference>
<dbReference type="InterPro" id="IPR011932">
    <property type="entry name" value="Recomb_XerD"/>
</dbReference>
<feature type="active site" evidence="11">
    <location>
        <position position="189"/>
    </location>
</feature>
<feature type="active site" evidence="11">
    <location>
        <position position="165"/>
    </location>
</feature>
<evidence type="ECO:0000256" key="9">
    <source>
        <dbReference type="ARBA" id="ARBA00023172"/>
    </source>
</evidence>
<dbReference type="GO" id="GO:0003677">
    <property type="term" value="F:DNA binding"/>
    <property type="evidence" value="ECO:0007669"/>
    <property type="project" value="UniProtKB-UniRule"/>
</dbReference>
<feature type="region of interest" description="Disordered" evidence="12">
    <location>
        <begin position="1"/>
        <end position="23"/>
    </location>
</feature>
<dbReference type="CDD" id="cd00798">
    <property type="entry name" value="INT_XerDC_C"/>
    <property type="match status" value="1"/>
</dbReference>
<dbReference type="PROSITE" id="PS51898">
    <property type="entry name" value="TYR_RECOMBINASE"/>
    <property type="match status" value="1"/>
</dbReference>
<sequence length="314" mass="35452">MIRKRDKNPKDQSSNYSPSRQDHKLSDHFASYLRVERGLAENTVESYRRDLLVFFRYIQDNGLSPFKITHDQIVPYISLLAERVSSRSIARNISALKTFYRFLVAEGKIEKSPARLLETPRAGQRLPGVLTAEEVEALLGQPKGVDPRGLRDLAMLEVLYATGLRVSELVNLKVSNINLEHGYIRTMGKGSKERIVPIGDKAKEAIKNYTLLGRIQLTKGKSSPYLFLNPSGRPMTRQGFWKIIKKYGLMAGITKKITPHSIRHSFATHLLGAGADLRSVQVMLGHADISTTQIYTHVTRGQLRGVHEKFHPRP</sequence>
<evidence type="ECO:0000256" key="12">
    <source>
        <dbReference type="SAM" id="MobiDB-lite"/>
    </source>
</evidence>
<evidence type="ECO:0000256" key="8">
    <source>
        <dbReference type="ARBA" id="ARBA00023125"/>
    </source>
</evidence>
<comment type="subcellular location">
    <subcellularLocation>
        <location evidence="1 11">Cytoplasm</location>
    </subcellularLocation>
</comment>
<dbReference type="NCBIfam" id="TIGR02225">
    <property type="entry name" value="recomb_XerD"/>
    <property type="match status" value="1"/>
</dbReference>
<keyword evidence="4 11" id="KW-0963">Cytoplasm</keyword>
<feature type="active site" evidence="11">
    <location>
        <position position="260"/>
    </location>
</feature>
<keyword evidence="7 11" id="KW-0229">DNA integration</keyword>
<keyword evidence="6 11" id="KW-0159">Chromosome partition</keyword>
<dbReference type="InterPro" id="IPR010998">
    <property type="entry name" value="Integrase_recombinase_N"/>
</dbReference>
<dbReference type="NCBIfam" id="NF001399">
    <property type="entry name" value="PRK00283.1"/>
    <property type="match status" value="1"/>
</dbReference>
<dbReference type="GO" id="GO:0007059">
    <property type="term" value="P:chromosome segregation"/>
    <property type="evidence" value="ECO:0007669"/>
    <property type="project" value="UniProtKB-UniRule"/>
</dbReference>
<feature type="domain" description="Core-binding (CB)" evidence="14">
    <location>
        <begin position="20"/>
        <end position="104"/>
    </location>
</feature>
<evidence type="ECO:0000256" key="5">
    <source>
        <dbReference type="ARBA" id="ARBA00022618"/>
    </source>
</evidence>
<proteinExistence type="inferred from homology"/>
<dbReference type="HAMAP" id="MF_01807">
    <property type="entry name" value="Recomb_XerD"/>
    <property type="match status" value="1"/>
</dbReference>
<dbReference type="NCBIfam" id="NF040815">
    <property type="entry name" value="recomb_XerA_Arch"/>
    <property type="match status" value="1"/>
</dbReference>
<dbReference type="InterPro" id="IPR011010">
    <property type="entry name" value="DNA_brk_join_enz"/>
</dbReference>
<dbReference type="InterPro" id="IPR002104">
    <property type="entry name" value="Integrase_catalytic"/>
</dbReference>
<evidence type="ECO:0000256" key="2">
    <source>
        <dbReference type="ARBA" id="ARBA00010450"/>
    </source>
</evidence>
<dbReference type="GO" id="GO:0006313">
    <property type="term" value="P:DNA transposition"/>
    <property type="evidence" value="ECO:0007669"/>
    <property type="project" value="UniProtKB-UniRule"/>
</dbReference>
<evidence type="ECO:0000313" key="15">
    <source>
        <dbReference type="EMBL" id="SPD74019.1"/>
    </source>
</evidence>
<keyword evidence="5 11" id="KW-0132">Cell division</keyword>
<dbReference type="GO" id="GO:0009037">
    <property type="term" value="F:tyrosine-based site-specific recombinase activity"/>
    <property type="evidence" value="ECO:0007669"/>
    <property type="project" value="UniProtKB-UniRule"/>
</dbReference>
<dbReference type="Pfam" id="PF00589">
    <property type="entry name" value="Phage_integrase"/>
    <property type="match status" value="1"/>
</dbReference>
<feature type="active site" evidence="11">
    <location>
        <position position="263"/>
    </location>
</feature>
<protein>
    <recommendedName>
        <fullName evidence="3 11">Tyrosine recombinase XerD</fullName>
    </recommendedName>
</protein>
<organism evidence="15">
    <name type="scientific">uncultured Desulfobacterium sp</name>
    <dbReference type="NCBI Taxonomy" id="201089"/>
    <lineage>
        <taxon>Bacteria</taxon>
        <taxon>Pseudomonadati</taxon>
        <taxon>Thermodesulfobacteriota</taxon>
        <taxon>Desulfobacteria</taxon>
        <taxon>Desulfobacterales</taxon>
        <taxon>Desulfobacteriaceae</taxon>
        <taxon>Desulfobacterium</taxon>
        <taxon>environmental samples</taxon>
    </lineage>
</organism>
<feature type="active site" evidence="11">
    <location>
        <position position="286"/>
    </location>
</feature>
<dbReference type="InterPro" id="IPR023009">
    <property type="entry name" value="Tyrosine_recombinase_XerC/XerD"/>
</dbReference>
<gene>
    <name evidence="11 15" type="primary">xerD</name>
    <name evidence="15" type="ORF">PITCH_A2030163</name>
</gene>
<evidence type="ECO:0000259" key="13">
    <source>
        <dbReference type="PROSITE" id="PS51898"/>
    </source>
</evidence>
<dbReference type="InterPro" id="IPR013762">
    <property type="entry name" value="Integrase-like_cat_sf"/>
</dbReference>
<keyword evidence="8 11" id="KW-0238">DNA-binding</keyword>
<dbReference type="InterPro" id="IPR050090">
    <property type="entry name" value="Tyrosine_recombinase_XerCD"/>
</dbReference>
<reference evidence="15" key="1">
    <citation type="submission" date="2018-01" db="EMBL/GenBank/DDBJ databases">
        <authorList>
            <person name="Regsiter A."/>
            <person name="William W."/>
        </authorList>
    </citation>
    <scope>NUCLEOTIDE SEQUENCE</scope>
    <source>
        <strain evidence="15">TRIP AH-1</strain>
    </source>
</reference>
<dbReference type="PANTHER" id="PTHR30349">
    <property type="entry name" value="PHAGE INTEGRASE-RELATED"/>
    <property type="match status" value="1"/>
</dbReference>
<evidence type="ECO:0000256" key="11">
    <source>
        <dbReference type="HAMAP-Rule" id="MF_01807"/>
    </source>
</evidence>
<evidence type="ECO:0000256" key="10">
    <source>
        <dbReference type="ARBA" id="ARBA00023306"/>
    </source>
</evidence>
<evidence type="ECO:0000259" key="14">
    <source>
        <dbReference type="PROSITE" id="PS51900"/>
    </source>
</evidence>
<dbReference type="Gene3D" id="1.10.443.10">
    <property type="entry name" value="Intergrase catalytic core"/>
    <property type="match status" value="1"/>
</dbReference>
<dbReference type="InterPro" id="IPR004107">
    <property type="entry name" value="Integrase_SAM-like_N"/>
</dbReference>
<dbReference type="GO" id="GO:0005737">
    <property type="term" value="C:cytoplasm"/>
    <property type="evidence" value="ECO:0007669"/>
    <property type="project" value="UniProtKB-SubCell"/>
</dbReference>
<feature type="domain" description="Tyr recombinase" evidence="13">
    <location>
        <begin position="125"/>
        <end position="308"/>
    </location>
</feature>
<dbReference type="EMBL" id="OJIN01000117">
    <property type="protein sequence ID" value="SPD74019.1"/>
    <property type="molecule type" value="Genomic_DNA"/>
</dbReference>
<keyword evidence="10 11" id="KW-0131">Cell cycle</keyword>
<dbReference type="Gene3D" id="1.10.150.130">
    <property type="match status" value="1"/>
</dbReference>
<dbReference type="InterPro" id="IPR044068">
    <property type="entry name" value="CB"/>
</dbReference>
<comment type="function">
    <text evidence="11">Site-specific tyrosine recombinase, which acts by catalyzing the cutting and rejoining of the recombining DNA molecules. The XerC-XerD complex is essential to convert dimers of the bacterial chromosome into monomers to permit their segregation at cell division. It also contributes to the segregational stability of plasmids.</text>
</comment>
<accession>A0A445MX81</accession>
<feature type="active site" description="O-(3'-phospho-DNA)-tyrosine intermediate" evidence="11">
    <location>
        <position position="295"/>
    </location>
</feature>
<name>A0A445MX81_9BACT</name>
<evidence type="ECO:0000256" key="1">
    <source>
        <dbReference type="ARBA" id="ARBA00004496"/>
    </source>
</evidence>
<dbReference type="AlphaFoldDB" id="A0A445MX81"/>
<dbReference type="PROSITE" id="PS51900">
    <property type="entry name" value="CB"/>
    <property type="match status" value="1"/>
</dbReference>
<evidence type="ECO:0000256" key="3">
    <source>
        <dbReference type="ARBA" id="ARBA00015810"/>
    </source>
</evidence>
<dbReference type="GO" id="GO:0051301">
    <property type="term" value="P:cell division"/>
    <property type="evidence" value="ECO:0007669"/>
    <property type="project" value="UniProtKB-KW"/>
</dbReference>
<keyword evidence="9 11" id="KW-0233">DNA recombination</keyword>
<dbReference type="SUPFAM" id="SSF56349">
    <property type="entry name" value="DNA breaking-rejoining enzymes"/>
    <property type="match status" value="1"/>
</dbReference>